<proteinExistence type="inferred from homology"/>
<dbReference type="Gene3D" id="3.90.550.10">
    <property type="entry name" value="Spore Coat Polysaccharide Biosynthesis Protein SpsA, Chain A"/>
    <property type="match status" value="1"/>
</dbReference>
<name>A0A367F140_9ACTN</name>
<dbReference type="InterPro" id="IPR001173">
    <property type="entry name" value="Glyco_trans_2-like"/>
</dbReference>
<dbReference type="AlphaFoldDB" id="A0A367F140"/>
<evidence type="ECO:0000259" key="5">
    <source>
        <dbReference type="Pfam" id="PF00535"/>
    </source>
</evidence>
<keyword evidence="7" id="KW-1185">Reference proteome</keyword>
<comment type="similarity">
    <text evidence="2">Belongs to the glycosyltransferase 2 family.</text>
</comment>
<sequence length="276" mass="30661">MNDRPVEFPRAMASLTAQEDVELDIVVVGNGCTPEHVPEGVRTVSLQENVGIPEGRNVGANAVKGDYLFFFDNDAHLPEPHALRTLADALAADPGLAYVQPRIADPETGTTLRRWVPRLRAADPTRPGTVTVMAEGVVMVRHTAYDNAGGWPGHFFLFHEGVDLAWRLWNQGYTGRYMPDVVVHHPATDPARHATFYRLNARNRVWLARRNLPIALVPLNLSAWLLLNLWRLRDIAALRASLAGFVEGLRGGHGTRSRMTWRTVARLARAGRPPIL</sequence>
<dbReference type="PANTHER" id="PTHR43179:SF12">
    <property type="entry name" value="GALACTOFURANOSYLTRANSFERASE GLFT2"/>
    <property type="match status" value="1"/>
</dbReference>
<organism evidence="6 7">
    <name type="scientific">Streptomyces diacarni</name>
    <dbReference type="NCBI Taxonomy" id="2800381"/>
    <lineage>
        <taxon>Bacteria</taxon>
        <taxon>Bacillati</taxon>
        <taxon>Actinomycetota</taxon>
        <taxon>Actinomycetes</taxon>
        <taxon>Kitasatosporales</taxon>
        <taxon>Streptomycetaceae</taxon>
        <taxon>Streptomyces</taxon>
    </lineage>
</organism>
<keyword evidence="3" id="KW-0328">Glycosyltransferase</keyword>
<evidence type="ECO:0000313" key="7">
    <source>
        <dbReference type="Proteomes" id="UP000252914"/>
    </source>
</evidence>
<protein>
    <submittedName>
        <fullName evidence="6">Glycosyltransferase</fullName>
    </submittedName>
</protein>
<keyword evidence="4 6" id="KW-0808">Transferase</keyword>
<dbReference type="InterPro" id="IPR029044">
    <property type="entry name" value="Nucleotide-diphossugar_trans"/>
</dbReference>
<dbReference type="Proteomes" id="UP000252914">
    <property type="component" value="Unassembled WGS sequence"/>
</dbReference>
<evidence type="ECO:0000256" key="4">
    <source>
        <dbReference type="ARBA" id="ARBA00022679"/>
    </source>
</evidence>
<dbReference type="EMBL" id="QOIN01000041">
    <property type="protein sequence ID" value="RCG24098.1"/>
    <property type="molecule type" value="Genomic_DNA"/>
</dbReference>
<evidence type="ECO:0000256" key="2">
    <source>
        <dbReference type="ARBA" id="ARBA00006739"/>
    </source>
</evidence>
<comment type="pathway">
    <text evidence="1">Cell wall biogenesis; cell wall polysaccharide biosynthesis.</text>
</comment>
<reference evidence="6 7" key="1">
    <citation type="submission" date="2018-06" db="EMBL/GenBank/DDBJ databases">
        <title>Streptomyces reniochalinae sp. nov. and Streptomyces diacarnus sp. nov. from marine sponges.</title>
        <authorList>
            <person name="Li L."/>
        </authorList>
    </citation>
    <scope>NUCLEOTIDE SEQUENCE [LARGE SCALE GENOMIC DNA]</scope>
    <source>
        <strain evidence="6 7">LHW51701</strain>
    </source>
</reference>
<accession>A0A367F140</accession>
<dbReference type="PANTHER" id="PTHR43179">
    <property type="entry name" value="RHAMNOSYLTRANSFERASE WBBL"/>
    <property type="match status" value="1"/>
</dbReference>
<dbReference type="SUPFAM" id="SSF53448">
    <property type="entry name" value="Nucleotide-diphospho-sugar transferases"/>
    <property type="match status" value="1"/>
</dbReference>
<dbReference type="GO" id="GO:0016757">
    <property type="term" value="F:glycosyltransferase activity"/>
    <property type="evidence" value="ECO:0007669"/>
    <property type="project" value="UniProtKB-KW"/>
</dbReference>
<evidence type="ECO:0000256" key="3">
    <source>
        <dbReference type="ARBA" id="ARBA00022676"/>
    </source>
</evidence>
<evidence type="ECO:0000256" key="1">
    <source>
        <dbReference type="ARBA" id="ARBA00004776"/>
    </source>
</evidence>
<gene>
    <name evidence="6" type="ORF">DTL70_12450</name>
</gene>
<dbReference type="Pfam" id="PF00535">
    <property type="entry name" value="Glycos_transf_2"/>
    <property type="match status" value="1"/>
</dbReference>
<evidence type="ECO:0000313" key="6">
    <source>
        <dbReference type="EMBL" id="RCG24098.1"/>
    </source>
</evidence>
<feature type="domain" description="Glycosyltransferase 2-like" evidence="5">
    <location>
        <begin position="9"/>
        <end position="144"/>
    </location>
</feature>
<comment type="caution">
    <text evidence="6">The sequence shown here is derived from an EMBL/GenBank/DDBJ whole genome shotgun (WGS) entry which is preliminary data.</text>
</comment>
<dbReference type="RefSeq" id="WP_114021992.1">
    <property type="nucleotide sequence ID" value="NZ_QOIN01000041.1"/>
</dbReference>